<dbReference type="KEGG" id="nak:EH165_03850"/>
<protein>
    <submittedName>
        <fullName evidence="1">Uncharacterized protein</fullName>
    </submittedName>
</protein>
<proteinExistence type="predicted"/>
<dbReference type="AlphaFoldDB" id="A0A3G8ZUM3"/>
<name>A0A3G8ZUM3_9ACTN</name>
<evidence type="ECO:0000313" key="2">
    <source>
        <dbReference type="Proteomes" id="UP000268084"/>
    </source>
</evidence>
<evidence type="ECO:0000313" key="1">
    <source>
        <dbReference type="EMBL" id="AZI57421.1"/>
    </source>
</evidence>
<gene>
    <name evidence="1" type="ORF">EH165_03850</name>
</gene>
<reference evidence="1 2" key="1">
    <citation type="submission" date="2018-11" db="EMBL/GenBank/DDBJ databases">
        <authorList>
            <person name="Da X."/>
        </authorList>
    </citation>
    <scope>NUCLEOTIDE SEQUENCE [LARGE SCALE GENOMIC DNA]</scope>
    <source>
        <strain evidence="1 2">S14-144</strain>
    </source>
</reference>
<reference evidence="1 2" key="2">
    <citation type="submission" date="2018-12" db="EMBL/GenBank/DDBJ databases">
        <title>Nakamurella antarcticus sp. nov., isolated from Antarctica South Shetland Islands soil.</title>
        <authorList>
            <person name="Peng F."/>
        </authorList>
    </citation>
    <scope>NUCLEOTIDE SEQUENCE [LARGE SCALE GENOMIC DNA]</scope>
    <source>
        <strain evidence="1 2">S14-144</strain>
    </source>
</reference>
<dbReference type="EMBL" id="CP034170">
    <property type="protein sequence ID" value="AZI57421.1"/>
    <property type="molecule type" value="Genomic_DNA"/>
</dbReference>
<organism evidence="1 2">
    <name type="scientific">Nakamurella antarctica</name>
    <dbReference type="NCBI Taxonomy" id="1902245"/>
    <lineage>
        <taxon>Bacteria</taxon>
        <taxon>Bacillati</taxon>
        <taxon>Actinomycetota</taxon>
        <taxon>Actinomycetes</taxon>
        <taxon>Nakamurellales</taxon>
        <taxon>Nakamurellaceae</taxon>
        <taxon>Nakamurella</taxon>
    </lineage>
</organism>
<accession>A0A3G8ZUM3</accession>
<keyword evidence="2" id="KW-1185">Reference proteome</keyword>
<dbReference type="Proteomes" id="UP000268084">
    <property type="component" value="Chromosome"/>
</dbReference>
<sequence>MAKAWSFHGGKRQTAFSTFAVTCIHTEIRDAWEAALPLSVPLGRKSRVIRAAVEAFAVKNVPVDYDQIAVDVNLTVADVKEIQAVTAVQASLEFQYSNGATLKDSLSGVADTTWDEVLAETAAETLYSKLLAKCDLTSLRWPEVSVDAFRLFFGGITDMGLIGATLGVSTQQVKEGVAAIQTLLREEA</sequence>
<dbReference type="RefSeq" id="WP_124798106.1">
    <property type="nucleotide sequence ID" value="NZ_CP034170.1"/>
</dbReference>